<dbReference type="SUPFAM" id="SSF50249">
    <property type="entry name" value="Nucleic acid-binding proteins"/>
    <property type="match status" value="1"/>
</dbReference>
<dbReference type="Gene3D" id="3.40.1260.20">
    <property type="entry name" value="Ribonuclease E, catalytic domain"/>
    <property type="match status" value="1"/>
</dbReference>
<evidence type="ECO:0000256" key="3">
    <source>
        <dbReference type="ARBA" id="ARBA00022722"/>
    </source>
</evidence>
<keyword evidence="6" id="KW-0378">Hydrolase</keyword>
<dbReference type="InterPro" id="IPR019307">
    <property type="entry name" value="RNA-bd_AU-1/RNase_E/G"/>
</dbReference>
<feature type="compositionally biased region" description="Basic and acidic residues" evidence="9">
    <location>
        <begin position="609"/>
        <end position="621"/>
    </location>
</feature>
<evidence type="ECO:0000313" key="13">
    <source>
        <dbReference type="Proteomes" id="UP000664414"/>
    </source>
</evidence>
<dbReference type="GO" id="GO:0005737">
    <property type="term" value="C:cytoplasm"/>
    <property type="evidence" value="ECO:0007669"/>
    <property type="project" value="TreeGrafter"/>
</dbReference>
<dbReference type="Pfam" id="PF10150">
    <property type="entry name" value="RNase_E_G"/>
    <property type="match status" value="1"/>
</dbReference>
<evidence type="ECO:0000256" key="2">
    <source>
        <dbReference type="ARBA" id="ARBA00022490"/>
    </source>
</evidence>
<feature type="region of interest" description="Disordered" evidence="9">
    <location>
        <begin position="565"/>
        <end position="725"/>
    </location>
</feature>
<evidence type="ECO:0000259" key="10">
    <source>
        <dbReference type="Pfam" id="PF10150"/>
    </source>
</evidence>
<dbReference type="GO" id="GO:0003723">
    <property type="term" value="F:RNA binding"/>
    <property type="evidence" value="ECO:0007669"/>
    <property type="project" value="UniProtKB-KW"/>
</dbReference>
<name>A0A8J7TTL6_9PROT</name>
<keyword evidence="7" id="KW-0460">Magnesium</keyword>
<evidence type="ECO:0000256" key="6">
    <source>
        <dbReference type="ARBA" id="ARBA00022801"/>
    </source>
</evidence>
<dbReference type="Pfam" id="PF20833">
    <property type="entry name" value="RNase_E_G_Thio"/>
    <property type="match status" value="1"/>
</dbReference>
<dbReference type="InterPro" id="IPR012340">
    <property type="entry name" value="NA-bd_OB-fold"/>
</dbReference>
<dbReference type="InterPro" id="IPR048583">
    <property type="entry name" value="RNase_E_G_thioredoxin-like"/>
</dbReference>
<dbReference type="Proteomes" id="UP000664414">
    <property type="component" value="Unassembled WGS sequence"/>
</dbReference>
<dbReference type="GO" id="GO:0004519">
    <property type="term" value="F:endonuclease activity"/>
    <property type="evidence" value="ECO:0007669"/>
    <property type="project" value="UniProtKB-KW"/>
</dbReference>
<dbReference type="GO" id="GO:0004540">
    <property type="term" value="F:RNA nuclease activity"/>
    <property type="evidence" value="ECO:0007669"/>
    <property type="project" value="InterPro"/>
</dbReference>
<keyword evidence="5" id="KW-0255">Endonuclease</keyword>
<sequence length="725" mass="82592">MKKTMIIDASHPEETRVAVIDEDNRLSDFDFESTTKQIFKGNIYLAKVARVEPSLQAAFIDYGGNRHGFLAFSEIHPDYFRIPVSDREALKAELNQSEFEEKTDEPSPSSEDSAANSSSEPVTEDGFSMPISVLGGESPPHEEDELVIRRPSLHRRYKIQEVIHKNQIMLIQVVKEERGGKGAALTTFLSIAGRYCVLMPNSPRSGGISRKISNTSDRNRLREILDDLAISEGMGLIIRTAGRERTKIEIKRDAEYLMRTWNGIRLHTLESIAPSLIYEEEDIVKRAIRDLYTKDVESILVDGEEGYKIAKTFMKTLIPSHVKRVQNYKSTTIPLFRKFGIEAQIDEMYNPSVRLPSGGSIVIHPTEALVSIDINSGRSTRERHIEETALKTNLEAADEIARQVRLRDLAGLIVIDFIDMDEARHIAAVERRVREAFKNDRARIQMGKISPFGLLELSRQRLRPSILETTAHPCTHCNATGFVRSIESASLYILRAIEDEGFKGNCAEILVHVPPKIAFYLLNSKRPHLRMIEERHKMLVFVEGDETLISPQYRLNRIKRKNAEDLSGETELSKSQEASAAKDNLTEEKNFKRNRHHQRSSHSQSQQPHKNDAFNSKKETEDNSENTTVQLTSENEKREGGRRRRRRSRNRRPGFSQSSEENKGVASESPISSLQEVSDGKVEIKLPSGSEEIREKNNSHEENLPQEVKKQKKSAPKRWWKKLLD</sequence>
<keyword evidence="2" id="KW-0963">Cytoplasm</keyword>
<dbReference type="AlphaFoldDB" id="A0A8J7TTL6"/>
<dbReference type="GO" id="GO:0016787">
    <property type="term" value="F:hydrolase activity"/>
    <property type="evidence" value="ECO:0007669"/>
    <property type="project" value="UniProtKB-KW"/>
</dbReference>
<feature type="domain" description="RNA-binding protein AU-1/Ribonuclease E/G" evidence="10">
    <location>
        <begin position="190"/>
        <end position="461"/>
    </location>
</feature>
<evidence type="ECO:0000256" key="1">
    <source>
        <dbReference type="ARBA" id="ARBA00001946"/>
    </source>
</evidence>
<feature type="domain" description="RNase E/G thioredoxin-like" evidence="11">
    <location>
        <begin position="473"/>
        <end position="558"/>
    </location>
</feature>
<comment type="cofactor">
    <cofactor evidence="1">
        <name>Mg(2+)</name>
        <dbReference type="ChEBI" id="CHEBI:18420"/>
    </cofactor>
</comment>
<evidence type="ECO:0000313" key="12">
    <source>
        <dbReference type="EMBL" id="MBN9413020.1"/>
    </source>
</evidence>
<keyword evidence="3" id="KW-0540">Nuclease</keyword>
<dbReference type="GO" id="GO:0006364">
    <property type="term" value="P:rRNA processing"/>
    <property type="evidence" value="ECO:0007669"/>
    <property type="project" value="TreeGrafter"/>
</dbReference>
<dbReference type="InterPro" id="IPR004659">
    <property type="entry name" value="RNase_E/G"/>
</dbReference>
<feature type="region of interest" description="Disordered" evidence="9">
    <location>
        <begin position="96"/>
        <end position="143"/>
    </location>
</feature>
<accession>A0A8J7TTL6</accession>
<dbReference type="GO" id="GO:0046872">
    <property type="term" value="F:metal ion binding"/>
    <property type="evidence" value="ECO:0007669"/>
    <property type="project" value="UniProtKB-KW"/>
</dbReference>
<organism evidence="12 13">
    <name type="scientific">Candidatus Paracaedimonas acanthamoebae</name>
    <dbReference type="NCBI Taxonomy" id="244581"/>
    <lineage>
        <taxon>Bacteria</taxon>
        <taxon>Pseudomonadati</taxon>
        <taxon>Pseudomonadota</taxon>
        <taxon>Alphaproteobacteria</taxon>
        <taxon>Holosporales</taxon>
        <taxon>Caedimonadaceae</taxon>
        <taxon>Candidatus Paracaedimonas</taxon>
    </lineage>
</organism>
<dbReference type="Gene3D" id="2.40.50.140">
    <property type="entry name" value="Nucleic acid-binding proteins"/>
    <property type="match status" value="1"/>
</dbReference>
<evidence type="ECO:0000256" key="5">
    <source>
        <dbReference type="ARBA" id="ARBA00022759"/>
    </source>
</evidence>
<feature type="compositionally biased region" description="Basic and acidic residues" evidence="9">
    <location>
        <begin position="691"/>
        <end position="709"/>
    </location>
</feature>
<evidence type="ECO:0000256" key="9">
    <source>
        <dbReference type="SAM" id="MobiDB-lite"/>
    </source>
</evidence>
<keyword evidence="4" id="KW-0479">Metal-binding</keyword>
<dbReference type="EMBL" id="JAFKGL010000015">
    <property type="protein sequence ID" value="MBN9413020.1"/>
    <property type="molecule type" value="Genomic_DNA"/>
</dbReference>
<feature type="compositionally biased region" description="Basic residues" evidence="9">
    <location>
        <begin position="640"/>
        <end position="652"/>
    </location>
</feature>
<evidence type="ECO:0000256" key="8">
    <source>
        <dbReference type="ARBA" id="ARBA00022884"/>
    </source>
</evidence>
<dbReference type="NCBIfam" id="TIGR00757">
    <property type="entry name" value="RNaseEG"/>
    <property type="match status" value="1"/>
</dbReference>
<evidence type="ECO:0000256" key="7">
    <source>
        <dbReference type="ARBA" id="ARBA00022842"/>
    </source>
</evidence>
<evidence type="ECO:0000259" key="11">
    <source>
        <dbReference type="Pfam" id="PF20833"/>
    </source>
</evidence>
<proteinExistence type="predicted"/>
<feature type="compositionally biased region" description="Low complexity" evidence="9">
    <location>
        <begin position="106"/>
        <end position="121"/>
    </location>
</feature>
<evidence type="ECO:0000256" key="4">
    <source>
        <dbReference type="ARBA" id="ARBA00022723"/>
    </source>
</evidence>
<dbReference type="PANTHER" id="PTHR30001:SF1">
    <property type="entry name" value="RIBONUCLEASE E_G-LIKE PROTEIN, CHLOROPLASTIC"/>
    <property type="match status" value="1"/>
</dbReference>
<reference evidence="12" key="1">
    <citation type="submission" date="2021-02" db="EMBL/GenBank/DDBJ databases">
        <title>Thiocyanate and organic carbon inputs drive convergent selection for specific autotrophic Afipia and Thiobacillus strains within complex microbiomes.</title>
        <authorList>
            <person name="Huddy R.J."/>
            <person name="Sachdeva R."/>
            <person name="Kadzinga F."/>
            <person name="Kantor R.S."/>
            <person name="Harrison S.T.L."/>
            <person name="Banfield J.F."/>
        </authorList>
    </citation>
    <scope>NUCLEOTIDE SEQUENCE</scope>
    <source>
        <strain evidence="12">SCN18_10_11_15_R4_P_38_20</strain>
    </source>
</reference>
<protein>
    <submittedName>
        <fullName evidence="12">Ribonuclease E/G</fullName>
    </submittedName>
</protein>
<gene>
    <name evidence="12" type="ORF">J0H12_03755</name>
</gene>
<dbReference type="CDD" id="cd04453">
    <property type="entry name" value="S1_RNase_E"/>
    <property type="match status" value="1"/>
</dbReference>
<keyword evidence="8" id="KW-0694">RNA-binding</keyword>
<comment type="caution">
    <text evidence="12">The sequence shown here is derived from an EMBL/GenBank/DDBJ whole genome shotgun (WGS) entry which is preliminary data.</text>
</comment>
<feature type="compositionally biased region" description="Basic residues" evidence="9">
    <location>
        <begin position="710"/>
        <end position="725"/>
    </location>
</feature>
<dbReference type="PANTHER" id="PTHR30001">
    <property type="entry name" value="RIBONUCLEASE"/>
    <property type="match status" value="1"/>
</dbReference>